<keyword evidence="11" id="KW-1185">Reference proteome</keyword>
<name>A0AA39H5H2_9BILA</name>
<comment type="caution">
    <text evidence="10">The sequence shown here is derived from an EMBL/GenBank/DDBJ whole genome shotgun (WGS) entry which is preliminary data.</text>
</comment>
<keyword evidence="3 8" id="KW-0812">Transmembrane</keyword>
<organism evidence="10 11">
    <name type="scientific">Steinernema hermaphroditum</name>
    <dbReference type="NCBI Taxonomy" id="289476"/>
    <lineage>
        <taxon>Eukaryota</taxon>
        <taxon>Metazoa</taxon>
        <taxon>Ecdysozoa</taxon>
        <taxon>Nematoda</taxon>
        <taxon>Chromadorea</taxon>
        <taxon>Rhabditida</taxon>
        <taxon>Tylenchina</taxon>
        <taxon>Panagrolaimomorpha</taxon>
        <taxon>Strongyloidoidea</taxon>
        <taxon>Steinernematidae</taxon>
        <taxon>Steinernema</taxon>
    </lineage>
</organism>
<feature type="transmembrane region" description="Helical" evidence="8">
    <location>
        <begin position="116"/>
        <end position="137"/>
    </location>
</feature>
<dbReference type="GO" id="GO:0005789">
    <property type="term" value="C:endoplasmic reticulum membrane"/>
    <property type="evidence" value="ECO:0007669"/>
    <property type="project" value="UniProtKB-SubCell"/>
</dbReference>
<sequence>MPSASVANHGGHHRRRRRRKSDSYDEGDDSLPTWKLGMVVAIVIVCFGVLYPSMFHPMLVSLFSRGQQQQQSNPQRPPIHPAMNSPRASAGPRPDIHPAMRMAPQPETQAPSGKGMFTWMLPLYTVGVVVFLVYTLFKSKKKRKSRRRYLSDDEYESESEDESERNGRMGKRQLHDLQTRLKETELAMSKILQQIESVSKSEQVATALSKTEDDAKAQEALVHSQAKEGYVKDLENALRQFKELSDSYEKGHGMPAERRHYGDESEEEEDDDEEGSIDEEIDEEEEVDNEQEIEGEVDEPEPGDKEDSEAEVPEEPEPEHSEVEEPIPDKAKHVRRRQRRT</sequence>
<evidence type="ECO:0000313" key="10">
    <source>
        <dbReference type="EMBL" id="KAK0398484.1"/>
    </source>
</evidence>
<dbReference type="GO" id="GO:0043005">
    <property type="term" value="C:neuron projection"/>
    <property type="evidence" value="ECO:0007669"/>
    <property type="project" value="TreeGrafter"/>
</dbReference>
<feature type="compositionally biased region" description="Acidic residues" evidence="7">
    <location>
        <begin position="152"/>
        <end position="163"/>
    </location>
</feature>
<dbReference type="PANTHER" id="PTHR21723:SF3">
    <property type="entry name" value="PROTEIN RIC-3"/>
    <property type="match status" value="1"/>
</dbReference>
<gene>
    <name evidence="10" type="ORF">QR680_002613</name>
</gene>
<evidence type="ECO:0000256" key="8">
    <source>
        <dbReference type="SAM" id="Phobius"/>
    </source>
</evidence>
<keyword evidence="5 8" id="KW-1133">Transmembrane helix</keyword>
<feature type="compositionally biased region" description="Basic residues" evidence="7">
    <location>
        <begin position="10"/>
        <end position="20"/>
    </location>
</feature>
<dbReference type="GO" id="GO:0043025">
    <property type="term" value="C:neuronal cell body"/>
    <property type="evidence" value="ECO:0007669"/>
    <property type="project" value="TreeGrafter"/>
</dbReference>
<feature type="compositionally biased region" description="Basic and acidic residues" evidence="7">
    <location>
        <begin position="318"/>
        <end position="331"/>
    </location>
</feature>
<dbReference type="PANTHER" id="PTHR21723">
    <property type="entry name" value="RESISTANCE TO INHIBITORS OF CHOLINESTERASE PROTEIN 3 RIC3"/>
    <property type="match status" value="1"/>
</dbReference>
<feature type="region of interest" description="Disordered" evidence="7">
    <location>
        <begin position="147"/>
        <end position="173"/>
    </location>
</feature>
<dbReference type="EMBL" id="JAUCMV010000005">
    <property type="protein sequence ID" value="KAK0398484.1"/>
    <property type="molecule type" value="Genomic_DNA"/>
</dbReference>
<reference evidence="10" key="1">
    <citation type="submission" date="2023-06" db="EMBL/GenBank/DDBJ databases">
        <title>Genomic analysis of the entomopathogenic nematode Steinernema hermaphroditum.</title>
        <authorList>
            <person name="Schwarz E.M."/>
            <person name="Heppert J.K."/>
            <person name="Baniya A."/>
            <person name="Schwartz H.T."/>
            <person name="Tan C.-H."/>
            <person name="Antoshechkin I."/>
            <person name="Sternberg P.W."/>
            <person name="Goodrich-Blair H."/>
            <person name="Dillman A.R."/>
        </authorList>
    </citation>
    <scope>NUCLEOTIDE SEQUENCE</scope>
    <source>
        <strain evidence="10">PS9179</strain>
        <tissue evidence="10">Whole animal</tissue>
    </source>
</reference>
<feature type="transmembrane region" description="Helical" evidence="8">
    <location>
        <begin position="36"/>
        <end position="55"/>
    </location>
</feature>
<accession>A0AA39H5H2</accession>
<feature type="region of interest" description="Disordered" evidence="7">
    <location>
        <begin position="66"/>
        <end position="111"/>
    </location>
</feature>
<evidence type="ECO:0000256" key="4">
    <source>
        <dbReference type="ARBA" id="ARBA00022824"/>
    </source>
</evidence>
<feature type="region of interest" description="Disordered" evidence="7">
    <location>
        <begin position="1"/>
        <end position="28"/>
    </location>
</feature>
<proteinExistence type="inferred from homology"/>
<feature type="compositionally biased region" description="Basic and acidic residues" evidence="7">
    <location>
        <begin position="245"/>
        <end position="263"/>
    </location>
</feature>
<dbReference type="GO" id="GO:0034394">
    <property type="term" value="P:protein localization to cell surface"/>
    <property type="evidence" value="ECO:0007669"/>
    <property type="project" value="TreeGrafter"/>
</dbReference>
<feature type="domain" description="Resistance to inhibitors of cholinesterase protein 3 N-terminal" evidence="9">
    <location>
        <begin position="43"/>
        <end position="193"/>
    </location>
</feature>
<comment type="subcellular location">
    <subcellularLocation>
        <location evidence="1">Endoplasmic reticulum membrane</location>
    </subcellularLocation>
</comment>
<evidence type="ECO:0000256" key="3">
    <source>
        <dbReference type="ARBA" id="ARBA00022692"/>
    </source>
</evidence>
<evidence type="ECO:0000256" key="6">
    <source>
        <dbReference type="ARBA" id="ARBA00023136"/>
    </source>
</evidence>
<dbReference type="GO" id="GO:0007271">
    <property type="term" value="P:synaptic transmission, cholinergic"/>
    <property type="evidence" value="ECO:0007669"/>
    <property type="project" value="TreeGrafter"/>
</dbReference>
<evidence type="ECO:0000256" key="5">
    <source>
        <dbReference type="ARBA" id="ARBA00022989"/>
    </source>
</evidence>
<feature type="compositionally biased region" description="Acidic residues" evidence="7">
    <location>
        <begin position="264"/>
        <end position="317"/>
    </location>
</feature>
<dbReference type="GO" id="GO:0045202">
    <property type="term" value="C:synapse"/>
    <property type="evidence" value="ECO:0007669"/>
    <property type="project" value="GOC"/>
</dbReference>
<keyword evidence="4" id="KW-0256">Endoplasmic reticulum</keyword>
<keyword evidence="6 8" id="KW-0472">Membrane</keyword>
<evidence type="ECO:0000256" key="7">
    <source>
        <dbReference type="SAM" id="MobiDB-lite"/>
    </source>
</evidence>
<feature type="compositionally biased region" description="Basic residues" evidence="7">
    <location>
        <begin position="332"/>
        <end position="341"/>
    </location>
</feature>
<evidence type="ECO:0000256" key="2">
    <source>
        <dbReference type="ARBA" id="ARBA00008538"/>
    </source>
</evidence>
<protein>
    <recommendedName>
        <fullName evidence="9">Resistance to inhibitors of cholinesterase protein 3 N-terminal domain-containing protein</fullName>
    </recommendedName>
</protein>
<dbReference type="Proteomes" id="UP001175271">
    <property type="component" value="Unassembled WGS sequence"/>
</dbReference>
<feature type="region of interest" description="Disordered" evidence="7">
    <location>
        <begin position="245"/>
        <end position="341"/>
    </location>
</feature>
<evidence type="ECO:0000313" key="11">
    <source>
        <dbReference type="Proteomes" id="UP001175271"/>
    </source>
</evidence>
<dbReference type="InterPro" id="IPR026160">
    <property type="entry name" value="Ric3"/>
</dbReference>
<evidence type="ECO:0000256" key="1">
    <source>
        <dbReference type="ARBA" id="ARBA00004586"/>
    </source>
</evidence>
<dbReference type="InterPro" id="IPR032763">
    <property type="entry name" value="RIC3_N"/>
</dbReference>
<dbReference type="AlphaFoldDB" id="A0AA39H5H2"/>
<dbReference type="Pfam" id="PF15361">
    <property type="entry name" value="RIC3"/>
    <property type="match status" value="1"/>
</dbReference>
<evidence type="ECO:0000259" key="9">
    <source>
        <dbReference type="Pfam" id="PF15361"/>
    </source>
</evidence>
<comment type="similarity">
    <text evidence="2">Belongs to the ric-3 family.</text>
</comment>